<feature type="compositionally biased region" description="Basic residues" evidence="7">
    <location>
        <begin position="83"/>
        <end position="99"/>
    </location>
</feature>
<feature type="compositionally biased region" description="Low complexity" evidence="7">
    <location>
        <begin position="59"/>
        <end position="72"/>
    </location>
</feature>
<organism evidence="10 11">
    <name type="scientific">Bionectria ochroleuca</name>
    <name type="common">Gliocladium roseum</name>
    <dbReference type="NCBI Taxonomy" id="29856"/>
    <lineage>
        <taxon>Eukaryota</taxon>
        <taxon>Fungi</taxon>
        <taxon>Dikarya</taxon>
        <taxon>Ascomycota</taxon>
        <taxon>Pezizomycotina</taxon>
        <taxon>Sordariomycetes</taxon>
        <taxon>Hypocreomycetidae</taxon>
        <taxon>Hypocreales</taxon>
        <taxon>Bionectriaceae</taxon>
        <taxon>Clonostachys</taxon>
    </lineage>
</organism>
<evidence type="ECO:0000256" key="8">
    <source>
        <dbReference type="SAM" id="SignalP"/>
    </source>
</evidence>
<dbReference type="SMART" id="SM00220">
    <property type="entry name" value="S_TKc"/>
    <property type="match status" value="1"/>
</dbReference>
<dbReference type="Gene3D" id="3.30.200.20">
    <property type="entry name" value="Phosphorylase Kinase, domain 1"/>
    <property type="match status" value="1"/>
</dbReference>
<dbReference type="GO" id="GO:0043484">
    <property type="term" value="P:regulation of RNA splicing"/>
    <property type="evidence" value="ECO:0007669"/>
    <property type="project" value="TreeGrafter"/>
</dbReference>
<evidence type="ECO:0000256" key="4">
    <source>
        <dbReference type="ARBA" id="ARBA00022777"/>
    </source>
</evidence>
<dbReference type="PANTHER" id="PTHR45646:SF11">
    <property type="entry name" value="SERINE_THREONINE-PROTEIN KINASE DOA"/>
    <property type="match status" value="1"/>
</dbReference>
<evidence type="ECO:0000256" key="2">
    <source>
        <dbReference type="ARBA" id="ARBA00022679"/>
    </source>
</evidence>
<feature type="chain" id="PRO_5034766032" description="Protein kinase domain-containing protein" evidence="8">
    <location>
        <begin position="21"/>
        <end position="590"/>
    </location>
</feature>
<evidence type="ECO:0000256" key="3">
    <source>
        <dbReference type="ARBA" id="ARBA00022741"/>
    </source>
</evidence>
<dbReference type="GO" id="GO:0004674">
    <property type="term" value="F:protein serine/threonine kinase activity"/>
    <property type="evidence" value="ECO:0007669"/>
    <property type="project" value="UniProtKB-KW"/>
</dbReference>
<dbReference type="InterPro" id="IPR000719">
    <property type="entry name" value="Prot_kinase_dom"/>
</dbReference>
<feature type="binding site" evidence="6">
    <location>
        <position position="240"/>
    </location>
    <ligand>
        <name>ATP</name>
        <dbReference type="ChEBI" id="CHEBI:30616"/>
    </ligand>
</feature>
<dbReference type="InterPro" id="IPR051175">
    <property type="entry name" value="CLK_kinases"/>
</dbReference>
<accession>A0A8H7TUE8</accession>
<evidence type="ECO:0000313" key="11">
    <source>
        <dbReference type="Proteomes" id="UP000616885"/>
    </source>
</evidence>
<dbReference type="PANTHER" id="PTHR45646">
    <property type="entry name" value="SERINE/THREONINE-PROTEIN KINASE DOA-RELATED"/>
    <property type="match status" value="1"/>
</dbReference>
<dbReference type="GO" id="GO:0005524">
    <property type="term" value="F:ATP binding"/>
    <property type="evidence" value="ECO:0007669"/>
    <property type="project" value="UniProtKB-UniRule"/>
</dbReference>
<evidence type="ECO:0000313" key="10">
    <source>
        <dbReference type="EMBL" id="KAF9759785.1"/>
    </source>
</evidence>
<protein>
    <recommendedName>
        <fullName evidence="9">Protein kinase domain-containing protein</fullName>
    </recommendedName>
</protein>
<keyword evidence="5 6" id="KW-0067">ATP-binding</keyword>
<dbReference type="Proteomes" id="UP000616885">
    <property type="component" value="Unassembled WGS sequence"/>
</dbReference>
<proteinExistence type="predicted"/>
<reference evidence="10" key="1">
    <citation type="submission" date="2020-10" db="EMBL/GenBank/DDBJ databases">
        <title>High-Quality Genome Resource of Clonostachys rosea strain S41 by Oxford Nanopore Long-Read Sequencing.</title>
        <authorList>
            <person name="Wang H."/>
        </authorList>
    </citation>
    <scope>NUCLEOTIDE SEQUENCE</scope>
    <source>
        <strain evidence="10">S41</strain>
    </source>
</reference>
<evidence type="ECO:0000256" key="6">
    <source>
        <dbReference type="PROSITE-ProRule" id="PRU10141"/>
    </source>
</evidence>
<dbReference type="Gene3D" id="1.10.510.10">
    <property type="entry name" value="Transferase(Phosphotransferase) domain 1"/>
    <property type="match status" value="1"/>
</dbReference>
<feature type="compositionally biased region" description="Basic residues" evidence="7">
    <location>
        <begin position="46"/>
        <end position="56"/>
    </location>
</feature>
<keyword evidence="4" id="KW-0418">Kinase</keyword>
<name>A0A8H7TUE8_BIOOC</name>
<gene>
    <name evidence="10" type="ORF">IM811_001479</name>
</gene>
<feature type="region of interest" description="Disordered" evidence="7">
    <location>
        <begin position="46"/>
        <end position="169"/>
    </location>
</feature>
<evidence type="ECO:0000256" key="1">
    <source>
        <dbReference type="ARBA" id="ARBA00022527"/>
    </source>
</evidence>
<evidence type="ECO:0000259" key="9">
    <source>
        <dbReference type="PROSITE" id="PS50011"/>
    </source>
</evidence>
<feature type="signal peptide" evidence="8">
    <location>
        <begin position="1"/>
        <end position="20"/>
    </location>
</feature>
<keyword evidence="3 6" id="KW-0547">Nucleotide-binding</keyword>
<sequence length="590" mass="66513">MKGSIWVGIAILLCCGDVFSKYKEEADTSGATERTPTVTNYVHIKSRRRQRNMRKRAPSESTRMARRASSSSLEGRGDASRMPLRKRGAKTKKPRRSTRKASTAAKKSALAARKLAKQQKKAKTAKKNPSEVPKKQAATPKKPATPKKAPKKKPGSSLKRPGRSILSKGKGKLLRSGWELAPIQNVEPMGRYSPGGYYAVNIRDSLHNDRYRIVHKLGYGTFSTVWLANDTLKRRYVALKIGTGDANFKEASILESVAPQSQLLPPLLDRFTLEGPNGKHPCYTTIPARMTVSDALDASDCKLFQLDVARALAAQMALAVSSLHDHGLAHGDLHLDNMALRMTSDMSRMTQKDLYDFYGQPRREEVVHLEGKPLPPGIPTHGILPVWLGGRSEDILLPDAQIILVGFGEAFYPDKEKKLESRTPALLRPPEARFEPNQPLGLSSDIWTLACSMWEVLGQGPLFKSFFRDEDVIAAQQIETLRPLLPAWWKRWEKRGEWFTEAGEPIKDEDDEIETLEDKFKISMQQSRAAEKMPLFDPEEERALLKMFRSMLVFAPESRSTIGQVINSEWMHKWALPAYYELEKSKYRDY</sequence>
<feature type="compositionally biased region" description="Basic residues" evidence="7">
    <location>
        <begin position="114"/>
        <end position="126"/>
    </location>
</feature>
<dbReference type="EMBL" id="JADCTT010000001">
    <property type="protein sequence ID" value="KAF9759785.1"/>
    <property type="molecule type" value="Genomic_DNA"/>
</dbReference>
<dbReference type="PROSITE" id="PS50011">
    <property type="entry name" value="PROTEIN_KINASE_DOM"/>
    <property type="match status" value="1"/>
</dbReference>
<dbReference type="SUPFAM" id="SSF56112">
    <property type="entry name" value="Protein kinase-like (PK-like)"/>
    <property type="match status" value="1"/>
</dbReference>
<feature type="domain" description="Protein kinase" evidence="9">
    <location>
        <begin position="211"/>
        <end position="575"/>
    </location>
</feature>
<dbReference type="AlphaFoldDB" id="A0A8H7TUE8"/>
<keyword evidence="2" id="KW-0808">Transferase</keyword>
<dbReference type="InterPro" id="IPR011009">
    <property type="entry name" value="Kinase-like_dom_sf"/>
</dbReference>
<feature type="compositionally biased region" description="Low complexity" evidence="7">
    <location>
        <begin position="100"/>
        <end position="113"/>
    </location>
</feature>
<keyword evidence="1" id="KW-0723">Serine/threonine-protein kinase</keyword>
<dbReference type="PROSITE" id="PS00107">
    <property type="entry name" value="PROTEIN_KINASE_ATP"/>
    <property type="match status" value="1"/>
</dbReference>
<dbReference type="InterPro" id="IPR017441">
    <property type="entry name" value="Protein_kinase_ATP_BS"/>
</dbReference>
<feature type="compositionally biased region" description="Basic residues" evidence="7">
    <location>
        <begin position="144"/>
        <end position="154"/>
    </location>
</feature>
<evidence type="ECO:0000256" key="5">
    <source>
        <dbReference type="ARBA" id="ARBA00022840"/>
    </source>
</evidence>
<comment type="caution">
    <text evidence="10">The sequence shown here is derived from an EMBL/GenBank/DDBJ whole genome shotgun (WGS) entry which is preliminary data.</text>
</comment>
<dbReference type="GO" id="GO:0005634">
    <property type="term" value="C:nucleus"/>
    <property type="evidence" value="ECO:0007669"/>
    <property type="project" value="TreeGrafter"/>
</dbReference>
<keyword evidence="8" id="KW-0732">Signal</keyword>
<evidence type="ECO:0000256" key="7">
    <source>
        <dbReference type="SAM" id="MobiDB-lite"/>
    </source>
</evidence>